<feature type="compositionally biased region" description="Low complexity" evidence="1">
    <location>
        <begin position="18"/>
        <end position="29"/>
    </location>
</feature>
<dbReference type="EMBL" id="JANBVO010000006">
    <property type="protein sequence ID" value="KAJ9151303.1"/>
    <property type="molecule type" value="Genomic_DNA"/>
</dbReference>
<dbReference type="InterPro" id="IPR018852">
    <property type="entry name" value="DUF2456"/>
</dbReference>
<feature type="transmembrane region" description="Helical" evidence="2">
    <location>
        <begin position="102"/>
        <end position="125"/>
    </location>
</feature>
<organism evidence="3 4">
    <name type="scientific">Pleurostoma richardsiae</name>
    <dbReference type="NCBI Taxonomy" id="41990"/>
    <lineage>
        <taxon>Eukaryota</taxon>
        <taxon>Fungi</taxon>
        <taxon>Dikarya</taxon>
        <taxon>Ascomycota</taxon>
        <taxon>Pezizomycotina</taxon>
        <taxon>Sordariomycetes</taxon>
        <taxon>Sordariomycetidae</taxon>
        <taxon>Calosphaeriales</taxon>
        <taxon>Pleurostomataceae</taxon>
        <taxon>Pleurostoma</taxon>
    </lineage>
</organism>
<dbReference type="PANTHER" id="PTHR28297:SF1">
    <property type="entry name" value="FUNGAL PROTEIN"/>
    <property type="match status" value="1"/>
</dbReference>
<keyword evidence="2" id="KW-0472">Membrane</keyword>
<dbReference type="AlphaFoldDB" id="A0AA38RZP6"/>
<evidence type="ECO:0000256" key="1">
    <source>
        <dbReference type="SAM" id="MobiDB-lite"/>
    </source>
</evidence>
<dbReference type="Pfam" id="PF10445">
    <property type="entry name" value="DUF2456"/>
    <property type="match status" value="1"/>
</dbReference>
<name>A0AA38RZP6_9PEZI</name>
<dbReference type="Proteomes" id="UP001174694">
    <property type="component" value="Unassembled WGS sequence"/>
</dbReference>
<feature type="transmembrane region" description="Helical" evidence="2">
    <location>
        <begin position="223"/>
        <end position="243"/>
    </location>
</feature>
<reference evidence="3" key="1">
    <citation type="submission" date="2022-07" db="EMBL/GenBank/DDBJ databases">
        <title>Fungi with potential for degradation of polypropylene.</title>
        <authorList>
            <person name="Gostincar C."/>
        </authorList>
    </citation>
    <scope>NUCLEOTIDE SEQUENCE</scope>
    <source>
        <strain evidence="3">EXF-13308</strain>
    </source>
</reference>
<evidence type="ECO:0000256" key="2">
    <source>
        <dbReference type="SAM" id="Phobius"/>
    </source>
</evidence>
<evidence type="ECO:0000313" key="3">
    <source>
        <dbReference type="EMBL" id="KAJ9151303.1"/>
    </source>
</evidence>
<keyword evidence="2" id="KW-0812">Transmembrane</keyword>
<feature type="region of interest" description="Disordered" evidence="1">
    <location>
        <begin position="11"/>
        <end position="42"/>
    </location>
</feature>
<feature type="transmembrane region" description="Helical" evidence="2">
    <location>
        <begin position="181"/>
        <end position="203"/>
    </location>
</feature>
<gene>
    <name evidence="3" type="ORF">NKR23_g3201</name>
</gene>
<accession>A0AA38RZP6</accession>
<sequence length="255" mass="28180">MTTWFRNPFFHAKDDPPSDSSDAEAALPEPDNPLERPNSGAEQVLAPSEKLTGHQFFYIFILDGLGAMVLSGGVNFAIAYAMYTTQNTNAHPIRLFQLPNTLAGDAAVTIIVQCIITWLVELVLVNRDLRSGRVQPIGFLPEPSLPVLRWFLFLDRTGQASEPGGLAHWAFFLFSQVLRGFLISVASFCVVWGPCVGILTAVGERRGGDWYFEKKWAPQVFKLLLGGVLGVLTTPPIAGFWLVRCGWALKTNEAW</sequence>
<comment type="caution">
    <text evidence="3">The sequence shown here is derived from an EMBL/GenBank/DDBJ whole genome shotgun (WGS) entry which is preliminary data.</text>
</comment>
<proteinExistence type="predicted"/>
<feature type="transmembrane region" description="Helical" evidence="2">
    <location>
        <begin position="56"/>
        <end position="82"/>
    </location>
</feature>
<keyword evidence="2" id="KW-1133">Transmembrane helix</keyword>
<keyword evidence="4" id="KW-1185">Reference proteome</keyword>
<protein>
    <submittedName>
        <fullName evidence="3">Uncharacterized protein</fullName>
    </submittedName>
</protein>
<dbReference type="PANTHER" id="PTHR28297">
    <property type="entry name" value="FUNGAL PROTEIN"/>
    <property type="match status" value="1"/>
</dbReference>
<evidence type="ECO:0000313" key="4">
    <source>
        <dbReference type="Proteomes" id="UP001174694"/>
    </source>
</evidence>